<organism evidence="1 2">
    <name type="scientific">Cronartium quercuum f. sp. fusiforme G11</name>
    <dbReference type="NCBI Taxonomy" id="708437"/>
    <lineage>
        <taxon>Eukaryota</taxon>
        <taxon>Fungi</taxon>
        <taxon>Dikarya</taxon>
        <taxon>Basidiomycota</taxon>
        <taxon>Pucciniomycotina</taxon>
        <taxon>Pucciniomycetes</taxon>
        <taxon>Pucciniales</taxon>
        <taxon>Coleosporiaceae</taxon>
        <taxon>Cronartium</taxon>
    </lineage>
</organism>
<gene>
    <name evidence="1" type="ORF">CROQUDRAFT_108926</name>
</gene>
<dbReference type="EMBL" id="MU167310">
    <property type="protein sequence ID" value="KAG0143779.1"/>
    <property type="molecule type" value="Genomic_DNA"/>
</dbReference>
<evidence type="ECO:0000313" key="2">
    <source>
        <dbReference type="Proteomes" id="UP000886653"/>
    </source>
</evidence>
<accession>A0A9P6NGN7</accession>
<proteinExistence type="predicted"/>
<name>A0A9P6NGN7_9BASI</name>
<keyword evidence="2" id="KW-1185">Reference proteome</keyword>
<comment type="caution">
    <text evidence="1">The sequence shown here is derived from an EMBL/GenBank/DDBJ whole genome shotgun (WGS) entry which is preliminary data.</text>
</comment>
<sequence>MSSLLIGLDNLQWSKIFQRSGHTFESGSIEAWTLRASEGRLIFDFIEFGERGVWCNAPGRKESRSDSILLARWVGGLIVVSTGLERDTDAWSPGLSRFPETDHYPAYPVGIYFVQLLPNEPVGARLPISTTQSSRPRRPSSPFTILTDSDLQYLSTGGPDHKFLAWALQVTGLLTQAVLSNY</sequence>
<dbReference type="Proteomes" id="UP000886653">
    <property type="component" value="Unassembled WGS sequence"/>
</dbReference>
<dbReference type="AlphaFoldDB" id="A0A9P6NGN7"/>
<reference evidence="1" key="1">
    <citation type="submission" date="2013-11" db="EMBL/GenBank/DDBJ databases">
        <title>Genome sequence of the fusiform rust pathogen reveals effectors for host alternation and coevolution with pine.</title>
        <authorList>
            <consortium name="DOE Joint Genome Institute"/>
            <person name="Smith K."/>
            <person name="Pendleton A."/>
            <person name="Kubisiak T."/>
            <person name="Anderson C."/>
            <person name="Salamov A."/>
            <person name="Aerts A."/>
            <person name="Riley R."/>
            <person name="Clum A."/>
            <person name="Lindquist E."/>
            <person name="Ence D."/>
            <person name="Campbell M."/>
            <person name="Kronenberg Z."/>
            <person name="Feau N."/>
            <person name="Dhillon B."/>
            <person name="Hamelin R."/>
            <person name="Burleigh J."/>
            <person name="Smith J."/>
            <person name="Yandell M."/>
            <person name="Nelson C."/>
            <person name="Grigoriev I."/>
            <person name="Davis J."/>
        </authorList>
    </citation>
    <scope>NUCLEOTIDE SEQUENCE</scope>
    <source>
        <strain evidence="1">G11</strain>
    </source>
</reference>
<evidence type="ECO:0000313" key="1">
    <source>
        <dbReference type="EMBL" id="KAG0143779.1"/>
    </source>
</evidence>
<protein>
    <submittedName>
        <fullName evidence="1">Uncharacterized protein</fullName>
    </submittedName>
</protein>